<reference evidence="3 4" key="1">
    <citation type="submission" date="2016-01" db="EMBL/GenBank/DDBJ databases">
        <title>Genome sequence of Oerskovia enterophila VJag, an agar and cellulose degrading bacterium.</title>
        <authorList>
            <person name="Poehlein A."/>
            <person name="Jag V."/>
            <person name="Bengelsdorf F."/>
            <person name="Duerre P."/>
            <person name="Daniel R."/>
        </authorList>
    </citation>
    <scope>NUCLEOTIDE SEQUENCE [LARGE SCALE GENOMIC DNA]</scope>
    <source>
        <strain evidence="3 4">VJag</strain>
    </source>
</reference>
<dbReference type="InterPro" id="IPR050266">
    <property type="entry name" value="AB_hydrolase_sf"/>
</dbReference>
<evidence type="ECO:0000259" key="2">
    <source>
        <dbReference type="Pfam" id="PF12697"/>
    </source>
</evidence>
<comment type="caution">
    <text evidence="3">The sequence shown here is derived from an EMBL/GenBank/DDBJ whole genome shotgun (WGS) entry which is preliminary data.</text>
</comment>
<accession>A0A161YFF0</accession>
<dbReference type="Proteomes" id="UP000076447">
    <property type="component" value="Unassembled WGS sequence"/>
</dbReference>
<evidence type="ECO:0000256" key="1">
    <source>
        <dbReference type="SAM" id="MobiDB-lite"/>
    </source>
</evidence>
<keyword evidence="3" id="KW-0378">Hydrolase</keyword>
<feature type="domain" description="AB hydrolase-1" evidence="2">
    <location>
        <begin position="66"/>
        <end position="289"/>
    </location>
</feature>
<dbReference type="Pfam" id="PF12697">
    <property type="entry name" value="Abhydrolase_6"/>
    <property type="match status" value="1"/>
</dbReference>
<dbReference type="Gene3D" id="3.40.50.1820">
    <property type="entry name" value="alpha/beta hydrolase"/>
    <property type="match status" value="1"/>
</dbReference>
<dbReference type="InterPro" id="IPR029058">
    <property type="entry name" value="AB_hydrolase_fold"/>
</dbReference>
<proteinExistence type="predicted"/>
<dbReference type="SUPFAM" id="SSF53474">
    <property type="entry name" value="alpha/beta-Hydrolases"/>
    <property type="match status" value="1"/>
</dbReference>
<evidence type="ECO:0000313" key="4">
    <source>
        <dbReference type="Proteomes" id="UP000076447"/>
    </source>
</evidence>
<protein>
    <submittedName>
        <fullName evidence="3">Tropinesterase</fullName>
        <ecNumber evidence="3">3.1.1.10</ecNumber>
    </submittedName>
</protein>
<gene>
    <name evidence="3" type="ORF">OJAG_26630</name>
</gene>
<dbReference type="RefSeq" id="WP_068709098.1">
    <property type="nucleotide sequence ID" value="NZ_LRIE01000078.1"/>
</dbReference>
<dbReference type="PANTHER" id="PTHR43798:SF33">
    <property type="entry name" value="HYDROLASE, PUTATIVE (AFU_ORTHOLOGUE AFUA_2G14860)-RELATED"/>
    <property type="match status" value="1"/>
</dbReference>
<dbReference type="EMBL" id="LRIE01000078">
    <property type="protein sequence ID" value="KZM34628.1"/>
    <property type="molecule type" value="Genomic_DNA"/>
</dbReference>
<evidence type="ECO:0000313" key="3">
    <source>
        <dbReference type="EMBL" id="KZM34628.1"/>
    </source>
</evidence>
<dbReference type="PATRIC" id="fig|43678.3.peg.2786"/>
<dbReference type="GO" id="GO:0016020">
    <property type="term" value="C:membrane"/>
    <property type="evidence" value="ECO:0007669"/>
    <property type="project" value="TreeGrafter"/>
</dbReference>
<dbReference type="GO" id="GO:0050357">
    <property type="term" value="F:tropinesterase activity"/>
    <property type="evidence" value="ECO:0007669"/>
    <property type="project" value="UniProtKB-EC"/>
</dbReference>
<sequence>MHSSRPDTDVLDASSSVPPARPSTAADPLTGRTGPNAWRLYRATGPTRDGAAAPGPQPPPVQPPPVLLLHGVTDSGECWPGTVRHLVRTRDVLTLDARGHGGSELPDEPFTLAALADDAARAVRDVLGRPAVVVGHSMGGLTAQELALRHPDLVLGLVLEDPAWGVLDAQHDEGGRPLFLAPGIEAARGRPTAELAADFRARFPQWSPEESEPWARAQRAVSPRLLEVPHEWTPRDWPVAFDGRVPVVVAAGEASSYSLVPDDGARRAEQVLAGRGRVVRVAGAGHCVRRDDLGTFLGLVDELLAEVEGSMIGG</sequence>
<dbReference type="EC" id="3.1.1.10" evidence="3"/>
<dbReference type="PANTHER" id="PTHR43798">
    <property type="entry name" value="MONOACYLGLYCEROL LIPASE"/>
    <property type="match status" value="1"/>
</dbReference>
<name>A0A161YFF0_9CELL</name>
<organism evidence="3 4">
    <name type="scientific">Oerskovia enterophila</name>
    <dbReference type="NCBI Taxonomy" id="43678"/>
    <lineage>
        <taxon>Bacteria</taxon>
        <taxon>Bacillati</taxon>
        <taxon>Actinomycetota</taxon>
        <taxon>Actinomycetes</taxon>
        <taxon>Micrococcales</taxon>
        <taxon>Cellulomonadaceae</taxon>
        <taxon>Oerskovia</taxon>
    </lineage>
</organism>
<feature type="region of interest" description="Disordered" evidence="1">
    <location>
        <begin position="1"/>
        <end position="63"/>
    </location>
</feature>
<dbReference type="InterPro" id="IPR000073">
    <property type="entry name" value="AB_hydrolase_1"/>
</dbReference>
<dbReference type="STRING" id="43678.OJAG_26630"/>
<dbReference type="PRINTS" id="PR00111">
    <property type="entry name" value="ABHYDROLASE"/>
</dbReference>
<dbReference type="AlphaFoldDB" id="A0A161YFF0"/>